<gene>
    <name evidence="2" type="ORF">OV079_07495</name>
</gene>
<name>A0A9X3ETX7_9BACT</name>
<keyword evidence="3" id="KW-1185">Reference proteome</keyword>
<feature type="compositionally biased region" description="Low complexity" evidence="1">
    <location>
        <begin position="31"/>
        <end position="82"/>
    </location>
</feature>
<organism evidence="2 3">
    <name type="scientific">Nannocystis pusilla</name>
    <dbReference type="NCBI Taxonomy" id="889268"/>
    <lineage>
        <taxon>Bacteria</taxon>
        <taxon>Pseudomonadati</taxon>
        <taxon>Myxococcota</taxon>
        <taxon>Polyangia</taxon>
        <taxon>Nannocystales</taxon>
        <taxon>Nannocystaceae</taxon>
        <taxon>Nannocystis</taxon>
    </lineage>
</organism>
<feature type="region of interest" description="Disordered" evidence="1">
    <location>
        <begin position="281"/>
        <end position="311"/>
    </location>
</feature>
<comment type="caution">
    <text evidence="2">The sequence shown here is derived from an EMBL/GenBank/DDBJ whole genome shotgun (WGS) entry which is preliminary data.</text>
</comment>
<evidence type="ECO:0000313" key="2">
    <source>
        <dbReference type="EMBL" id="MCY1005418.1"/>
    </source>
</evidence>
<evidence type="ECO:0000256" key="1">
    <source>
        <dbReference type="SAM" id="MobiDB-lite"/>
    </source>
</evidence>
<sequence length="366" mass="38336">MSTHSLPYACLVVVLGSPACGPSTLDSGSETQSSTDDAGSTATTSSSSQPPDPTTDAPTSEADPTGTPDTTTGELPDTTTGEPIDCPKGQTPFAARWATVVQQPEFKDWGVEGMAVRPDGQIALLGAFDTEEGPRGYGVILLSKDGELLGTHVGPLRAESPVLAGIAPDGADGWVVLGGWLADTPMPPFLGRFAGDGGFIEEVAPGLPHDVWDAKLGMLDTPVLFGRNFIDDTLMAVGTKIAADGVGSDWTVVIDPSPMGLPLAIASDEVGQVLFVSGPGSGDGELGRTSSTARASRCGRGRSRRRSPAWCMTRSRSPAAGRCCAAEVRSGRSGCWRWRRPTARRCGTRRWPRTTRRARRGRLAST</sequence>
<proteinExistence type="predicted"/>
<dbReference type="EMBL" id="JAPNKE010000002">
    <property type="protein sequence ID" value="MCY1005418.1"/>
    <property type="molecule type" value="Genomic_DNA"/>
</dbReference>
<evidence type="ECO:0000313" key="3">
    <source>
        <dbReference type="Proteomes" id="UP001150924"/>
    </source>
</evidence>
<accession>A0A9X3ETX7</accession>
<dbReference type="Proteomes" id="UP001150924">
    <property type="component" value="Unassembled WGS sequence"/>
</dbReference>
<feature type="region of interest" description="Disordered" evidence="1">
    <location>
        <begin position="21"/>
        <end position="90"/>
    </location>
</feature>
<dbReference type="RefSeq" id="WP_267767091.1">
    <property type="nucleotide sequence ID" value="NZ_JAPNKE010000002.1"/>
</dbReference>
<dbReference type="AlphaFoldDB" id="A0A9X3ETX7"/>
<reference evidence="2" key="1">
    <citation type="submission" date="2022-11" db="EMBL/GenBank/DDBJ databases">
        <title>Minimal conservation of predation-associated metabolite biosynthetic gene clusters underscores biosynthetic potential of Myxococcota including descriptions for ten novel species: Archangium lansinium sp. nov., Myxococcus landrumus sp. nov., Nannocystis bai.</title>
        <authorList>
            <person name="Ahearne A."/>
            <person name="Stevens C."/>
            <person name="Phillips K."/>
        </authorList>
    </citation>
    <scope>NUCLEOTIDE SEQUENCE</scope>
    <source>
        <strain evidence="2">Na p29</strain>
    </source>
</reference>
<feature type="compositionally biased region" description="Basic residues" evidence="1">
    <location>
        <begin position="297"/>
        <end position="307"/>
    </location>
</feature>
<protein>
    <submittedName>
        <fullName evidence="2">Uncharacterized protein</fullName>
    </submittedName>
</protein>